<dbReference type="STRING" id="1385369.N825_11615"/>
<dbReference type="Proteomes" id="UP000019486">
    <property type="component" value="Unassembled WGS sequence"/>
</dbReference>
<gene>
    <name evidence="1" type="ORF">N825_11615</name>
</gene>
<protein>
    <recommendedName>
        <fullName evidence="3">BrnA antitoxin family protein</fullName>
    </recommendedName>
</protein>
<keyword evidence="2" id="KW-1185">Reference proteome</keyword>
<reference evidence="1 2" key="1">
    <citation type="submission" date="2013-08" db="EMBL/GenBank/DDBJ databases">
        <title>The genome sequence of Skermanella stibiiresistens.</title>
        <authorList>
            <person name="Zhu W."/>
            <person name="Wang G."/>
        </authorList>
    </citation>
    <scope>NUCLEOTIDE SEQUENCE [LARGE SCALE GENOMIC DNA]</scope>
    <source>
        <strain evidence="1 2">SB22</strain>
    </source>
</reference>
<dbReference type="InterPro" id="IPR025528">
    <property type="entry name" value="BrnA_antitoxin"/>
</dbReference>
<name>W9GTV4_9PROT</name>
<comment type="caution">
    <text evidence="1">The sequence shown here is derived from an EMBL/GenBank/DDBJ whole genome shotgun (WGS) entry which is preliminary data.</text>
</comment>
<evidence type="ECO:0000313" key="2">
    <source>
        <dbReference type="Proteomes" id="UP000019486"/>
    </source>
</evidence>
<evidence type="ECO:0008006" key="3">
    <source>
        <dbReference type="Google" id="ProtNLM"/>
    </source>
</evidence>
<proteinExistence type="predicted"/>
<evidence type="ECO:0000313" key="1">
    <source>
        <dbReference type="EMBL" id="EWY37325.1"/>
    </source>
</evidence>
<dbReference type="AlphaFoldDB" id="W9GTV4"/>
<sequence length="98" mass="11124">MQAAGLGRTNWSRDDTYEEIEAQIAADPDLAVPANWEETVRPGFPFPLPSRENKRQVTVRYDAEVVDFFKNQGRGWQSRMNAVLRAFVESQRGNGGPR</sequence>
<organism evidence="1 2">
    <name type="scientific">Skermanella stibiiresistens SB22</name>
    <dbReference type="NCBI Taxonomy" id="1385369"/>
    <lineage>
        <taxon>Bacteria</taxon>
        <taxon>Pseudomonadati</taxon>
        <taxon>Pseudomonadota</taxon>
        <taxon>Alphaproteobacteria</taxon>
        <taxon>Rhodospirillales</taxon>
        <taxon>Azospirillaceae</taxon>
        <taxon>Skermanella</taxon>
    </lineage>
</organism>
<dbReference type="Pfam" id="PF14384">
    <property type="entry name" value="BrnA_antitoxin"/>
    <property type="match status" value="1"/>
</dbReference>
<dbReference type="EMBL" id="AVFL01000027">
    <property type="protein sequence ID" value="EWY37325.1"/>
    <property type="molecule type" value="Genomic_DNA"/>
</dbReference>
<accession>W9GTV4</accession>